<protein>
    <submittedName>
        <fullName evidence="4">Damage-inducible protein DinB</fullName>
    </submittedName>
</protein>
<dbReference type="Pfam" id="PF05163">
    <property type="entry name" value="DinB"/>
    <property type="match status" value="1"/>
</dbReference>
<reference evidence="4 5" key="1">
    <citation type="submission" date="2019-07" db="EMBL/GenBank/DDBJ databases">
        <title>Whole genome shotgun sequence of Methylobacterium gnaphalii NBRC 107716.</title>
        <authorList>
            <person name="Hosoyama A."/>
            <person name="Uohara A."/>
            <person name="Ohji S."/>
            <person name="Ichikawa N."/>
        </authorList>
    </citation>
    <scope>NUCLEOTIDE SEQUENCE [LARGE SCALE GENOMIC DNA]</scope>
    <source>
        <strain evidence="4 5">NBRC 107716</strain>
    </source>
</reference>
<dbReference type="Proteomes" id="UP000321750">
    <property type="component" value="Unassembled WGS sequence"/>
</dbReference>
<dbReference type="RefSeq" id="WP_147046684.1">
    <property type="nucleotide sequence ID" value="NZ_BJZV01000011.1"/>
</dbReference>
<feature type="binding site" evidence="3">
    <location>
        <position position="141"/>
    </location>
    <ligand>
        <name>a divalent metal cation</name>
        <dbReference type="ChEBI" id="CHEBI:60240"/>
    </ligand>
</feature>
<dbReference type="InterPro" id="IPR007837">
    <property type="entry name" value="DinB"/>
</dbReference>
<dbReference type="GO" id="GO:0046872">
    <property type="term" value="F:metal ion binding"/>
    <property type="evidence" value="ECO:0007669"/>
    <property type="project" value="UniProtKB-KW"/>
</dbReference>
<dbReference type="Gene3D" id="1.20.120.450">
    <property type="entry name" value="dinb family like domain"/>
    <property type="match status" value="1"/>
</dbReference>
<evidence type="ECO:0000256" key="2">
    <source>
        <dbReference type="ARBA" id="ARBA00022723"/>
    </source>
</evidence>
<dbReference type="PANTHER" id="PTHR37302:SF1">
    <property type="entry name" value="PROTEIN DINB"/>
    <property type="match status" value="1"/>
</dbReference>
<gene>
    <name evidence="4" type="ORF">MGN01_22560</name>
</gene>
<evidence type="ECO:0000313" key="5">
    <source>
        <dbReference type="Proteomes" id="UP000321750"/>
    </source>
</evidence>
<comment type="caution">
    <text evidence="4">The sequence shown here is derived from an EMBL/GenBank/DDBJ whole genome shotgun (WGS) entry which is preliminary data.</text>
</comment>
<dbReference type="EMBL" id="BJZV01000011">
    <property type="protein sequence ID" value="GEP10411.1"/>
    <property type="molecule type" value="Genomic_DNA"/>
</dbReference>
<comment type="similarity">
    <text evidence="1">Belongs to the DinB family.</text>
</comment>
<keyword evidence="2 3" id="KW-0479">Metal-binding</keyword>
<accession>A0A512JKD0</accession>
<dbReference type="InterPro" id="IPR034660">
    <property type="entry name" value="DinB/YfiT-like"/>
</dbReference>
<feature type="binding site" evidence="3">
    <location>
        <position position="50"/>
    </location>
    <ligand>
        <name>a divalent metal cation</name>
        <dbReference type="ChEBI" id="CHEBI:60240"/>
    </ligand>
</feature>
<evidence type="ECO:0000256" key="3">
    <source>
        <dbReference type="PIRSR" id="PIRSR607837-1"/>
    </source>
</evidence>
<name>A0A512JKD0_9HYPH</name>
<proteinExistence type="inferred from homology"/>
<evidence type="ECO:0000313" key="4">
    <source>
        <dbReference type="EMBL" id="GEP10411.1"/>
    </source>
</evidence>
<dbReference type="SUPFAM" id="SSF109854">
    <property type="entry name" value="DinB/YfiT-like putative metalloenzymes"/>
    <property type="match status" value="1"/>
</dbReference>
<sequence length="169" mass="18548">MITPDFAQTMAAYNAVLNTKIYAAAARLSDAERKAERGAFWRSIHGTLNHLVWADRMWMSRIDGWEAPTQTLAESGTVHEAFAALAEARERMDADLAAWAARIEPEWLDGALTWFSGAAGREITAPRGLVVTHLFNHQTHHRGQVHAMLTAAGERVGDTDLPFVLPSGG</sequence>
<feature type="binding site" evidence="3">
    <location>
        <position position="137"/>
    </location>
    <ligand>
        <name>a divalent metal cation</name>
        <dbReference type="ChEBI" id="CHEBI:60240"/>
    </ligand>
</feature>
<organism evidence="4 5">
    <name type="scientific">Methylobacterium gnaphalii</name>
    <dbReference type="NCBI Taxonomy" id="1010610"/>
    <lineage>
        <taxon>Bacteria</taxon>
        <taxon>Pseudomonadati</taxon>
        <taxon>Pseudomonadota</taxon>
        <taxon>Alphaproteobacteria</taxon>
        <taxon>Hyphomicrobiales</taxon>
        <taxon>Methylobacteriaceae</taxon>
        <taxon>Methylobacterium</taxon>
    </lineage>
</organism>
<dbReference type="AlphaFoldDB" id="A0A512JKD0"/>
<keyword evidence="5" id="KW-1185">Reference proteome</keyword>
<evidence type="ECO:0000256" key="1">
    <source>
        <dbReference type="ARBA" id="ARBA00008635"/>
    </source>
</evidence>
<dbReference type="PANTHER" id="PTHR37302">
    <property type="entry name" value="SLR1116 PROTEIN"/>
    <property type="match status" value="1"/>
</dbReference>
<dbReference type="OrthoDB" id="9807509at2"/>